<evidence type="ECO:0000259" key="2">
    <source>
        <dbReference type="Pfam" id="PF13290"/>
    </source>
</evidence>
<dbReference type="Proteomes" id="UP000594042">
    <property type="component" value="Chromosome"/>
</dbReference>
<name>A0A7G1HVR0_9BACT</name>
<dbReference type="NCBIfam" id="TIGR04183">
    <property type="entry name" value="Por_Secre_tail"/>
    <property type="match status" value="1"/>
</dbReference>
<dbReference type="RefSeq" id="WP_200755815.1">
    <property type="nucleotide sequence ID" value="NZ_AP023322.1"/>
</dbReference>
<gene>
    <name evidence="4" type="ORF">Cop2CBH44_14760</name>
</gene>
<dbReference type="NCBIfam" id="NF038128">
    <property type="entry name" value="choice_anch_J"/>
    <property type="match status" value="1"/>
</dbReference>
<dbReference type="Pfam" id="PF19910">
    <property type="entry name" value="DUF6383"/>
    <property type="match status" value="1"/>
</dbReference>
<feature type="domain" description="GH29D-like beta-sandwich" evidence="2">
    <location>
        <begin position="185"/>
        <end position="245"/>
    </location>
</feature>
<feature type="signal peptide" evidence="1">
    <location>
        <begin position="1"/>
        <end position="24"/>
    </location>
</feature>
<dbReference type="InterPro" id="IPR026444">
    <property type="entry name" value="Secre_tail"/>
</dbReference>
<keyword evidence="5" id="KW-1185">Reference proteome</keyword>
<dbReference type="EMBL" id="AP023322">
    <property type="protein sequence ID" value="BCI63123.1"/>
    <property type="molecule type" value="Genomic_DNA"/>
</dbReference>
<evidence type="ECO:0000313" key="5">
    <source>
        <dbReference type="Proteomes" id="UP000594042"/>
    </source>
</evidence>
<dbReference type="InterPro" id="IPR059177">
    <property type="entry name" value="GH29D-like_dom"/>
</dbReference>
<feature type="chain" id="PRO_5028894895" evidence="1">
    <location>
        <begin position="25"/>
        <end position="491"/>
    </location>
</feature>
<dbReference type="KEGG" id="copr:Cop2CBH44_14760"/>
<protein>
    <submittedName>
        <fullName evidence="4">Uncharacterized protein</fullName>
    </submittedName>
</protein>
<evidence type="ECO:0000256" key="1">
    <source>
        <dbReference type="SAM" id="SignalP"/>
    </source>
</evidence>
<sequence>MKKITQRFLLTLAMCVGVCVSAFAQASLPFNFDGKYADIAKTEGLVATNIDSKDYGSQPYLKLNKKGSELILNFTGVPDKLVYTIKWNAGNLNTFDGSFTVSVSENGVDYVVVKSYAEASLPKGKAVEEEFSIENKSVRYIKWYYDEKVDGNIGLGAISLTAGVAEDVVEAPVFDVAGALNGYEKYIEKATVELTSATEGAKIYYNINSGEVPSATSTEYTAPIPVTESSTIKAIAIKDGKSSTVITREISVDANDVVALPYLQKFDGSLADWYPCSINGEQVWAAASYQETTYAKISGYSSGSRFENEDWLISPAIPAGKIVVNFESAQNKESDGTGIGFAYSFDYDGYSDPATASWTFVTEGITWSPVGETYAITPSGDIEIDNTTENPTHIAYKYTSSNEVANTWQIYNVNIDKKETVSVETETVSDIDVYTANGNIYIKGADGKNVNIYNMQGQEIKAFKADAESVVPVVKGIYIIKVDGKAVKVIL</sequence>
<accession>A0A7G1HVR0</accession>
<dbReference type="Pfam" id="PF13290">
    <property type="entry name" value="CHB_HEX_C_1"/>
    <property type="match status" value="1"/>
</dbReference>
<proteinExistence type="predicted"/>
<keyword evidence="1" id="KW-0732">Signal</keyword>
<dbReference type="InterPro" id="IPR045963">
    <property type="entry name" value="DUF6383"/>
</dbReference>
<evidence type="ECO:0000313" key="4">
    <source>
        <dbReference type="EMBL" id="BCI63123.1"/>
    </source>
</evidence>
<feature type="domain" description="DUF6383" evidence="3">
    <location>
        <begin position="424"/>
        <end position="490"/>
    </location>
</feature>
<dbReference type="AlphaFoldDB" id="A0A7G1HVR0"/>
<organism evidence="4 5">
    <name type="scientific">Coprobacter secundus subsp. similis</name>
    <dbReference type="NCBI Taxonomy" id="2751153"/>
    <lineage>
        <taxon>Bacteria</taxon>
        <taxon>Pseudomonadati</taxon>
        <taxon>Bacteroidota</taxon>
        <taxon>Bacteroidia</taxon>
        <taxon>Bacteroidales</taxon>
        <taxon>Barnesiellaceae</taxon>
        <taxon>Coprobacter</taxon>
    </lineage>
</organism>
<evidence type="ECO:0000259" key="3">
    <source>
        <dbReference type="Pfam" id="PF19910"/>
    </source>
</evidence>
<reference evidence="5" key="1">
    <citation type="submission" date="2020-07" db="EMBL/GenBank/DDBJ databases">
        <title>Complete genome sequencing of Coprobacter sp. strain 2CBH44.</title>
        <authorList>
            <person name="Sakamoto M."/>
            <person name="Murakami T."/>
            <person name="Mori H."/>
        </authorList>
    </citation>
    <scope>NUCLEOTIDE SEQUENCE [LARGE SCALE GENOMIC DNA]</scope>
    <source>
        <strain evidence="5">2CBH44</strain>
    </source>
</reference>